<dbReference type="Proteomes" id="UP000323653">
    <property type="component" value="Chromosome"/>
</dbReference>
<keyword evidence="1" id="KW-1133">Transmembrane helix</keyword>
<dbReference type="RefSeq" id="WP_149074322.1">
    <property type="nucleotide sequence ID" value="NZ_CP043329.1"/>
</dbReference>
<evidence type="ECO:0000313" key="2">
    <source>
        <dbReference type="EMBL" id="QEK51304.1"/>
    </source>
</evidence>
<organism evidence="2 3">
    <name type="scientific">Pedobacter aquae</name>
    <dbReference type="NCBI Taxonomy" id="2605747"/>
    <lineage>
        <taxon>Bacteria</taxon>
        <taxon>Pseudomonadati</taxon>
        <taxon>Bacteroidota</taxon>
        <taxon>Sphingobacteriia</taxon>
        <taxon>Sphingobacteriales</taxon>
        <taxon>Sphingobacteriaceae</taxon>
        <taxon>Pedobacter</taxon>
    </lineage>
</organism>
<feature type="transmembrane region" description="Helical" evidence="1">
    <location>
        <begin position="116"/>
        <end position="134"/>
    </location>
</feature>
<keyword evidence="3" id="KW-1185">Reference proteome</keyword>
<reference evidence="2 3" key="1">
    <citation type="submission" date="2019-08" db="EMBL/GenBank/DDBJ databases">
        <title>Pedobacter sp. nov., isolated from Han river, South Korea.</title>
        <authorList>
            <person name="Lee D.-H."/>
            <person name="Kim Y.-S."/>
            <person name="Hwang E.-M."/>
            <person name="Le Tran T.C."/>
            <person name="Cha C.-J."/>
        </authorList>
    </citation>
    <scope>NUCLEOTIDE SEQUENCE [LARGE SCALE GENOMIC DNA]</scope>
    <source>
        <strain evidence="2 3">CJ43</strain>
    </source>
</reference>
<protein>
    <submittedName>
        <fullName evidence="2">Uncharacterized protein</fullName>
    </submittedName>
</protein>
<evidence type="ECO:0000256" key="1">
    <source>
        <dbReference type="SAM" id="Phobius"/>
    </source>
</evidence>
<sequence>MNIKELNQRQDISTEDKQYKVYTQFAALLNELRKRELPEDIEKLINDAIDEINSSSLTGSQLFKLIRQKQTSILKQIEKELKIVPINYYRNLWMIFGFTSFGLPIGVAIGLSLGNIGYLGIGLPFGFVIGYAIGSSMDKKAVAEGRQLNIEMKN</sequence>
<name>A0A5C0VJX5_9SPHI</name>
<dbReference type="AlphaFoldDB" id="A0A5C0VJX5"/>
<evidence type="ECO:0000313" key="3">
    <source>
        <dbReference type="Proteomes" id="UP000323653"/>
    </source>
</evidence>
<gene>
    <name evidence="2" type="ORF">FYC62_06215</name>
</gene>
<keyword evidence="1" id="KW-0812">Transmembrane</keyword>
<dbReference type="KEGG" id="pej:FYC62_06215"/>
<keyword evidence="1" id="KW-0472">Membrane</keyword>
<proteinExistence type="predicted"/>
<accession>A0A5C0VJX5</accession>
<feature type="transmembrane region" description="Helical" evidence="1">
    <location>
        <begin position="92"/>
        <end position="110"/>
    </location>
</feature>
<dbReference type="EMBL" id="CP043329">
    <property type="protein sequence ID" value="QEK51304.1"/>
    <property type="molecule type" value="Genomic_DNA"/>
</dbReference>